<feature type="compositionally biased region" description="Basic and acidic residues" evidence="1">
    <location>
        <begin position="53"/>
        <end position="65"/>
    </location>
</feature>
<feature type="region of interest" description="Disordered" evidence="1">
    <location>
        <begin position="99"/>
        <end position="147"/>
    </location>
</feature>
<dbReference type="EMBL" id="UXSR01001166">
    <property type="protein sequence ID" value="VDD77994.1"/>
    <property type="molecule type" value="Genomic_DNA"/>
</dbReference>
<evidence type="ECO:0000313" key="3">
    <source>
        <dbReference type="Proteomes" id="UP000267029"/>
    </source>
</evidence>
<gene>
    <name evidence="2" type="ORF">MCOS_LOCUS3997</name>
</gene>
<evidence type="ECO:0000313" key="2">
    <source>
        <dbReference type="EMBL" id="VDD77994.1"/>
    </source>
</evidence>
<dbReference type="AlphaFoldDB" id="A0A0R3UAP8"/>
<dbReference type="WBParaSite" id="MCU_012140-RA">
    <property type="protein sequence ID" value="MCU_012140-RA"/>
    <property type="gene ID" value="MCU_012140"/>
</dbReference>
<evidence type="ECO:0000256" key="1">
    <source>
        <dbReference type="SAM" id="MobiDB-lite"/>
    </source>
</evidence>
<sequence length="147" mass="15961">MHQWLLPSSSSAGLLLSATTSPRFFSFNAPSPSTASGSTNKSSSSPRRRHFDRQHVPGDGGDGHGGKSALGMAFFEAGEEVNAISQLVAFRRAKSCRRLNEKASEVERPLSELSSPPPPPSSDAPLPSTDDEPNRVRHPSLRRLWFH</sequence>
<dbReference type="Proteomes" id="UP000267029">
    <property type="component" value="Unassembled WGS sequence"/>
</dbReference>
<dbReference type="STRING" id="53468.A0A0R3UAP8"/>
<keyword evidence="3" id="KW-1185">Reference proteome</keyword>
<feature type="compositionally biased region" description="Basic residues" evidence="1">
    <location>
        <begin position="136"/>
        <end position="147"/>
    </location>
</feature>
<proteinExistence type="predicted"/>
<protein>
    <submittedName>
        <fullName evidence="2 4">Uncharacterized protein</fullName>
    </submittedName>
</protein>
<feature type="compositionally biased region" description="Low complexity" evidence="1">
    <location>
        <begin position="31"/>
        <end position="45"/>
    </location>
</feature>
<feature type="compositionally biased region" description="Basic and acidic residues" evidence="1">
    <location>
        <begin position="99"/>
        <end position="110"/>
    </location>
</feature>
<organism evidence="2 3">
    <name type="scientific">Mesocestoides corti</name>
    <name type="common">Flatworm</name>
    <dbReference type="NCBI Taxonomy" id="53468"/>
    <lineage>
        <taxon>Eukaryota</taxon>
        <taxon>Metazoa</taxon>
        <taxon>Spiralia</taxon>
        <taxon>Lophotrochozoa</taxon>
        <taxon>Platyhelminthes</taxon>
        <taxon>Cestoda</taxon>
        <taxon>Eucestoda</taxon>
        <taxon>Cyclophyllidea</taxon>
        <taxon>Mesocestoididae</taxon>
        <taxon>Mesocestoides</taxon>
    </lineage>
</organism>
<evidence type="ECO:0000313" key="4">
    <source>
        <dbReference type="WBParaSite" id="MCU_012140-RA"/>
    </source>
</evidence>
<reference evidence="4" key="2">
    <citation type="submission" date="2019-11" db="UniProtKB">
        <authorList>
            <consortium name="WormBaseParasite"/>
        </authorList>
    </citation>
    <scope>IDENTIFICATION</scope>
</reference>
<accession>A0A0R3UAP8</accession>
<reference evidence="2 3" key="1">
    <citation type="submission" date="2018-10" db="EMBL/GenBank/DDBJ databases">
        <authorList>
            <consortium name="Pathogen Informatics"/>
        </authorList>
    </citation>
    <scope>NUCLEOTIDE SEQUENCE [LARGE SCALE GENOMIC DNA]</scope>
</reference>
<feature type="region of interest" description="Disordered" evidence="1">
    <location>
        <begin position="26"/>
        <end position="69"/>
    </location>
</feature>
<name>A0A0R3UAP8_MESCO</name>